<dbReference type="PANTHER" id="PTHR24220">
    <property type="entry name" value="IMPORT ATP-BINDING PROTEIN"/>
    <property type="match status" value="1"/>
</dbReference>
<evidence type="ECO:0000313" key="5">
    <source>
        <dbReference type="EMBL" id="AGA78944.1"/>
    </source>
</evidence>
<dbReference type="AlphaFoldDB" id="L0FYF3"/>
<dbReference type="InterPro" id="IPR017871">
    <property type="entry name" value="ABC_transporter-like_CS"/>
</dbReference>
<feature type="domain" description="ABC transporter" evidence="4">
    <location>
        <begin position="23"/>
        <end position="228"/>
    </location>
</feature>
<dbReference type="eggNOG" id="COG1136">
    <property type="taxonomic scope" value="Bacteria"/>
</dbReference>
<dbReference type="SUPFAM" id="SSF52540">
    <property type="entry name" value="P-loop containing nucleoside triphosphate hydrolases"/>
    <property type="match status" value="1"/>
</dbReference>
<accession>L0FYF3</accession>
<proteinExistence type="predicted"/>
<dbReference type="InterPro" id="IPR027417">
    <property type="entry name" value="P-loop_NTPase"/>
</dbReference>
<dbReference type="STRING" id="926556.Echvi_2704"/>
<dbReference type="InterPro" id="IPR003593">
    <property type="entry name" value="AAA+_ATPase"/>
</dbReference>
<evidence type="ECO:0000259" key="4">
    <source>
        <dbReference type="PROSITE" id="PS50893"/>
    </source>
</evidence>
<dbReference type="EMBL" id="CP003346">
    <property type="protein sequence ID" value="AGA78944.1"/>
    <property type="molecule type" value="Genomic_DNA"/>
</dbReference>
<dbReference type="PROSITE" id="PS50893">
    <property type="entry name" value="ABC_TRANSPORTER_2"/>
    <property type="match status" value="1"/>
</dbReference>
<keyword evidence="6" id="KW-1185">Reference proteome</keyword>
<dbReference type="GO" id="GO:0005886">
    <property type="term" value="C:plasma membrane"/>
    <property type="evidence" value="ECO:0007669"/>
    <property type="project" value="TreeGrafter"/>
</dbReference>
<dbReference type="PANTHER" id="PTHR24220:SF659">
    <property type="entry name" value="TRANSPORTER, PUTATIVE-RELATED"/>
    <property type="match status" value="1"/>
</dbReference>
<evidence type="ECO:0000256" key="3">
    <source>
        <dbReference type="SAM" id="Phobius"/>
    </source>
</evidence>
<dbReference type="InterPro" id="IPR015854">
    <property type="entry name" value="ABC_transpr_LolD-like"/>
</dbReference>
<dbReference type="Pfam" id="PF00005">
    <property type="entry name" value="ABC_tran"/>
    <property type="match status" value="1"/>
</dbReference>
<dbReference type="InterPro" id="IPR003439">
    <property type="entry name" value="ABC_transporter-like_ATP-bd"/>
</dbReference>
<gene>
    <name evidence="5" type="ordered locus">Echvi_2704</name>
</gene>
<keyword evidence="3" id="KW-0472">Membrane</keyword>
<name>L0FYF3_ECHVK</name>
<evidence type="ECO:0000256" key="1">
    <source>
        <dbReference type="ARBA" id="ARBA00022741"/>
    </source>
</evidence>
<dbReference type="GO" id="GO:0022857">
    <property type="term" value="F:transmembrane transporter activity"/>
    <property type="evidence" value="ECO:0007669"/>
    <property type="project" value="TreeGrafter"/>
</dbReference>
<dbReference type="KEGG" id="evi:Echvi_2704"/>
<keyword evidence="1" id="KW-0547">Nucleotide-binding</keyword>
<dbReference type="GO" id="GO:0016887">
    <property type="term" value="F:ATP hydrolysis activity"/>
    <property type="evidence" value="ECO:0007669"/>
    <property type="project" value="InterPro"/>
</dbReference>
<dbReference type="Gene3D" id="3.40.50.300">
    <property type="entry name" value="P-loop containing nucleotide triphosphate hydrolases"/>
    <property type="match status" value="1"/>
</dbReference>
<protein>
    <submittedName>
        <fullName evidence="5">ABC-type antimicrobial peptide transport system, ATPase component</fullName>
    </submittedName>
</protein>
<evidence type="ECO:0000313" key="6">
    <source>
        <dbReference type="Proteomes" id="UP000010796"/>
    </source>
</evidence>
<keyword evidence="3" id="KW-0812">Transmembrane</keyword>
<dbReference type="PROSITE" id="PS00211">
    <property type="entry name" value="ABC_TRANSPORTER_1"/>
    <property type="match status" value="1"/>
</dbReference>
<evidence type="ECO:0000256" key="2">
    <source>
        <dbReference type="ARBA" id="ARBA00022840"/>
    </source>
</evidence>
<dbReference type="SMART" id="SM00382">
    <property type="entry name" value="AAA"/>
    <property type="match status" value="1"/>
</dbReference>
<keyword evidence="3" id="KW-1133">Transmembrane helix</keyword>
<dbReference type="HOGENOM" id="CLU_000604_1_22_10"/>
<dbReference type="Proteomes" id="UP000010796">
    <property type="component" value="Chromosome"/>
</dbReference>
<sequence>MLHKNILSIRFVISAITKVLYMVSLSGVAFSYSKQKTFRFPNFTIDQAPLLILGPSGVGKTTLLHLIAGFLSPQEGSIRIGEREVSQLKPSQMDRFRGRHIGMVFQQHHFIRSLDLMGNLQLIQYLAGKSPSPQAIKALLGQLGLGEHLTRNPYAMSQGEQQRAAIAMALINKPSLILADEPTSSLDDENCHAVVKLLKDQALAHQADLIIITHDQRLKGEISEAITL</sequence>
<feature type="transmembrane region" description="Helical" evidence="3">
    <location>
        <begin position="12"/>
        <end position="32"/>
    </location>
</feature>
<dbReference type="GO" id="GO:0005524">
    <property type="term" value="F:ATP binding"/>
    <property type="evidence" value="ECO:0007669"/>
    <property type="project" value="UniProtKB-KW"/>
</dbReference>
<keyword evidence="2" id="KW-0067">ATP-binding</keyword>
<reference evidence="6" key="1">
    <citation type="submission" date="2012-02" db="EMBL/GenBank/DDBJ databases">
        <title>The complete genome of Echinicola vietnamensis DSM 17526.</title>
        <authorList>
            <person name="Lucas S."/>
            <person name="Copeland A."/>
            <person name="Lapidus A."/>
            <person name="Glavina del Rio T."/>
            <person name="Dalin E."/>
            <person name="Tice H."/>
            <person name="Bruce D."/>
            <person name="Goodwin L."/>
            <person name="Pitluck S."/>
            <person name="Peters L."/>
            <person name="Ovchinnikova G."/>
            <person name="Teshima H."/>
            <person name="Kyrpides N."/>
            <person name="Mavromatis K."/>
            <person name="Ivanova N."/>
            <person name="Brettin T."/>
            <person name="Detter J.C."/>
            <person name="Han C."/>
            <person name="Larimer F."/>
            <person name="Land M."/>
            <person name="Hauser L."/>
            <person name="Markowitz V."/>
            <person name="Cheng J.-F."/>
            <person name="Hugenholtz P."/>
            <person name="Woyke T."/>
            <person name="Wu D."/>
            <person name="Brambilla E."/>
            <person name="Klenk H.-P."/>
            <person name="Eisen J.A."/>
        </authorList>
    </citation>
    <scope>NUCLEOTIDE SEQUENCE [LARGE SCALE GENOMIC DNA]</scope>
    <source>
        <strain evidence="6">DSM 17526 / LMG 23754 / KMM 6221</strain>
    </source>
</reference>
<organism evidence="5 6">
    <name type="scientific">Echinicola vietnamensis (strain DSM 17526 / LMG 23754 / KMM 6221)</name>
    <dbReference type="NCBI Taxonomy" id="926556"/>
    <lineage>
        <taxon>Bacteria</taxon>
        <taxon>Pseudomonadati</taxon>
        <taxon>Bacteroidota</taxon>
        <taxon>Cytophagia</taxon>
        <taxon>Cytophagales</taxon>
        <taxon>Cyclobacteriaceae</taxon>
        <taxon>Echinicola</taxon>
    </lineage>
</organism>